<dbReference type="EMBL" id="CATOUU010000778">
    <property type="protein sequence ID" value="CAI9947623.1"/>
    <property type="molecule type" value="Genomic_DNA"/>
</dbReference>
<name>A0AA86URA0_9EUKA</name>
<proteinExistence type="predicted"/>
<protein>
    <submittedName>
        <fullName evidence="4">Hypothetical_protein</fullName>
    </submittedName>
</protein>
<evidence type="ECO:0000313" key="7">
    <source>
        <dbReference type="Proteomes" id="UP001642409"/>
    </source>
</evidence>
<reference evidence="3" key="1">
    <citation type="submission" date="2023-06" db="EMBL/GenBank/DDBJ databases">
        <authorList>
            <person name="Kurt Z."/>
        </authorList>
    </citation>
    <scope>NUCLEOTIDE SEQUENCE</scope>
</reference>
<dbReference type="Proteomes" id="UP001642409">
    <property type="component" value="Unassembled WGS sequence"/>
</dbReference>
<sequence>MLSNNIGTQVSTLVAVQNSVNWLIEDIQVISTTLKSVQYTGFVIAISRNMGKLFNIVLDSSINQANYDVYNVYSGIIAQIVDIYYVQPSSKLTQFVQFNGVIITNSSVSGNASLNSHIGGIVGEVYGSILIQIINANVTQLNSISTSPHHVAYSGLIIGKLCNWYYKNQAEINNTFVYNSYANSNGLESETDSGGFVGFQSQFTSLNIWSSSLNKSNISSTQNSAGIVGYVLNVQLSVVNVQLVDLHITSTNSMLCKIQINQVNGSVVISSTQSLGTNIINNVIQSNCEITNVNSINGC</sequence>
<dbReference type="EMBL" id="CATOUU010000778">
    <property type="protein sequence ID" value="CAI9947622.1"/>
    <property type="molecule type" value="Genomic_DNA"/>
</dbReference>
<evidence type="ECO:0000313" key="5">
    <source>
        <dbReference type="EMBL" id="CAL6078903.1"/>
    </source>
</evidence>
<dbReference type="AlphaFoldDB" id="A0AA86URA0"/>
<evidence type="ECO:0000313" key="3">
    <source>
        <dbReference type="EMBL" id="CAI9947623.1"/>
    </source>
</evidence>
<evidence type="ECO:0000313" key="4">
    <source>
        <dbReference type="EMBL" id="CAL6070644.1"/>
    </source>
</evidence>
<keyword evidence="7" id="KW-1185">Reference proteome</keyword>
<reference evidence="4 7" key="2">
    <citation type="submission" date="2024-07" db="EMBL/GenBank/DDBJ databases">
        <authorList>
            <person name="Akdeniz Z."/>
        </authorList>
    </citation>
    <scope>NUCLEOTIDE SEQUENCE [LARGE SCALE GENOMIC DNA]</scope>
</reference>
<accession>A0AA86URA0</accession>
<evidence type="ECO:0000313" key="1">
    <source>
        <dbReference type="EMBL" id="CAI9938475.1"/>
    </source>
</evidence>
<evidence type="ECO:0000313" key="2">
    <source>
        <dbReference type="EMBL" id="CAI9947622.1"/>
    </source>
</evidence>
<dbReference type="EMBL" id="CATOUU010000655">
    <property type="protein sequence ID" value="CAI9938475.1"/>
    <property type="molecule type" value="Genomic_DNA"/>
</dbReference>
<evidence type="ECO:0000313" key="6">
    <source>
        <dbReference type="EMBL" id="CAL6078905.1"/>
    </source>
</evidence>
<gene>
    <name evidence="1" type="ORF">HINF_LOCUS26120</name>
    <name evidence="2" type="ORF">HINF_LOCUS35267</name>
    <name evidence="3" type="ORF">HINF_LOCUS35268</name>
    <name evidence="4" type="ORF">HINF_LOCUS54661</name>
    <name evidence="5" type="ORF">HINF_LOCUS59127</name>
    <name evidence="6" type="ORF">HINF_LOCUS59128</name>
</gene>
<dbReference type="EMBL" id="CAXDID020000285">
    <property type="protein sequence ID" value="CAL6070644.1"/>
    <property type="molecule type" value="Genomic_DNA"/>
</dbReference>
<comment type="caution">
    <text evidence="3">The sequence shown here is derived from an EMBL/GenBank/DDBJ whole genome shotgun (WGS) entry which is preliminary data.</text>
</comment>
<dbReference type="EMBL" id="CAXDID020000337">
    <property type="protein sequence ID" value="CAL6078903.1"/>
    <property type="molecule type" value="Genomic_DNA"/>
</dbReference>
<organism evidence="3">
    <name type="scientific">Hexamita inflata</name>
    <dbReference type="NCBI Taxonomy" id="28002"/>
    <lineage>
        <taxon>Eukaryota</taxon>
        <taxon>Metamonada</taxon>
        <taxon>Diplomonadida</taxon>
        <taxon>Hexamitidae</taxon>
        <taxon>Hexamitinae</taxon>
        <taxon>Hexamita</taxon>
    </lineage>
</organism>
<dbReference type="EMBL" id="CAXDID020000337">
    <property type="protein sequence ID" value="CAL6078905.1"/>
    <property type="molecule type" value="Genomic_DNA"/>
</dbReference>